<evidence type="ECO:0000256" key="3">
    <source>
        <dbReference type="ARBA" id="ARBA00022989"/>
    </source>
</evidence>
<feature type="transmembrane region" description="Helical" evidence="5">
    <location>
        <begin position="284"/>
        <end position="304"/>
    </location>
</feature>
<dbReference type="EMBL" id="ML978730">
    <property type="protein sequence ID" value="KAF2085505.1"/>
    <property type="molecule type" value="Genomic_DNA"/>
</dbReference>
<dbReference type="Proteomes" id="UP000799776">
    <property type="component" value="Unassembled WGS sequence"/>
</dbReference>
<evidence type="ECO:0000256" key="4">
    <source>
        <dbReference type="ARBA" id="ARBA00023136"/>
    </source>
</evidence>
<dbReference type="Gene3D" id="1.20.1250.20">
    <property type="entry name" value="MFS general substrate transporter like domains"/>
    <property type="match status" value="1"/>
</dbReference>
<feature type="transmembrane region" description="Helical" evidence="5">
    <location>
        <begin position="452"/>
        <end position="472"/>
    </location>
</feature>
<feature type="transmembrane region" description="Helical" evidence="5">
    <location>
        <begin position="418"/>
        <end position="440"/>
    </location>
</feature>
<dbReference type="Pfam" id="PF07690">
    <property type="entry name" value="MFS_1"/>
    <property type="match status" value="1"/>
</dbReference>
<sequence length="488" mass="53895">MQSFRQYRKIGHTVCEHSSEEKINTNDGKIVVISEGSQDPTDPRSWSSRKRYWNLFMVCFLVFAQVWAGAANSLADNQAAAILHVSQVAESLETSIYLIGVGFGAFFAGPLSEAFGRNPVYIIATFIYMLFVAGTGVVDTYGGQITCRFFVGLFASATLTINGGSINDQFSPLERSYVFPILALANIAPVALSPVVGGWMVQRGFDYRSADWVSLLISGPAWILALFWLPETYQPILVQWKTKHLRRVTEDTRYTCHHESRGSLSASLKELLPRPLIFWTKEPVIIILGIYLVLLSVLLFTFLSGFEFLFARTYGFSVGQEGTVFVAIAVGALVGTCLTPLFYLLAEGPNATLQPETRLWSAIIAAPFLAISIFWLGWTNYTSISPWSGIMACFVFGYALIGIYISAYQYIIDSYGQYAASALASITVVRYWVAAGIHVASLPMFEGIGTHWTLTLVGIIAALLVPAPYIFYKYGAKVRSRSEYASGH</sequence>
<protein>
    <submittedName>
        <fullName evidence="7">MFS general substrate transporter</fullName>
    </submittedName>
</protein>
<feature type="transmembrane region" description="Helical" evidence="5">
    <location>
        <begin position="95"/>
        <end position="112"/>
    </location>
</feature>
<keyword evidence="8" id="KW-1185">Reference proteome</keyword>
<dbReference type="InterPro" id="IPR020846">
    <property type="entry name" value="MFS_dom"/>
</dbReference>
<feature type="transmembrane region" description="Helical" evidence="5">
    <location>
        <begin position="178"/>
        <end position="200"/>
    </location>
</feature>
<evidence type="ECO:0000313" key="7">
    <source>
        <dbReference type="EMBL" id="KAF2085505.1"/>
    </source>
</evidence>
<dbReference type="SUPFAM" id="SSF103473">
    <property type="entry name" value="MFS general substrate transporter"/>
    <property type="match status" value="1"/>
</dbReference>
<feature type="transmembrane region" description="Helical" evidence="5">
    <location>
        <begin position="324"/>
        <end position="346"/>
    </location>
</feature>
<evidence type="ECO:0000256" key="1">
    <source>
        <dbReference type="ARBA" id="ARBA00004141"/>
    </source>
</evidence>
<dbReference type="OrthoDB" id="3936150at2759"/>
<dbReference type="AlphaFoldDB" id="A0A9P4HUH3"/>
<evidence type="ECO:0000259" key="6">
    <source>
        <dbReference type="PROSITE" id="PS50850"/>
    </source>
</evidence>
<gene>
    <name evidence="7" type="ORF">K490DRAFT_75125</name>
</gene>
<feature type="transmembrane region" description="Helical" evidence="5">
    <location>
        <begin position="119"/>
        <end position="137"/>
    </location>
</feature>
<proteinExistence type="predicted"/>
<comment type="subcellular location">
    <subcellularLocation>
        <location evidence="1">Membrane</location>
        <topology evidence="1">Multi-pass membrane protein</topology>
    </subcellularLocation>
</comment>
<feature type="transmembrane region" description="Helical" evidence="5">
    <location>
        <begin position="384"/>
        <end position="406"/>
    </location>
</feature>
<evidence type="ECO:0000313" key="8">
    <source>
        <dbReference type="Proteomes" id="UP000799776"/>
    </source>
</evidence>
<accession>A0A9P4HUH3</accession>
<dbReference type="PANTHER" id="PTHR23502">
    <property type="entry name" value="MAJOR FACILITATOR SUPERFAMILY"/>
    <property type="match status" value="1"/>
</dbReference>
<keyword evidence="2 5" id="KW-0812">Transmembrane</keyword>
<feature type="domain" description="Major facilitator superfamily (MFS) profile" evidence="6">
    <location>
        <begin position="54"/>
        <end position="476"/>
    </location>
</feature>
<feature type="transmembrane region" description="Helical" evidence="5">
    <location>
        <begin position="358"/>
        <end position="378"/>
    </location>
</feature>
<keyword evidence="4 5" id="KW-0472">Membrane</keyword>
<evidence type="ECO:0000256" key="5">
    <source>
        <dbReference type="SAM" id="Phobius"/>
    </source>
</evidence>
<dbReference type="InterPro" id="IPR036259">
    <property type="entry name" value="MFS_trans_sf"/>
</dbReference>
<keyword evidence="3 5" id="KW-1133">Transmembrane helix</keyword>
<dbReference type="InterPro" id="IPR011701">
    <property type="entry name" value="MFS"/>
</dbReference>
<dbReference type="PROSITE" id="PS50850">
    <property type="entry name" value="MFS"/>
    <property type="match status" value="1"/>
</dbReference>
<dbReference type="GO" id="GO:0005886">
    <property type="term" value="C:plasma membrane"/>
    <property type="evidence" value="ECO:0007669"/>
    <property type="project" value="TreeGrafter"/>
</dbReference>
<name>A0A9P4HUH3_9PEZI</name>
<evidence type="ECO:0000256" key="2">
    <source>
        <dbReference type="ARBA" id="ARBA00022692"/>
    </source>
</evidence>
<feature type="transmembrane region" description="Helical" evidence="5">
    <location>
        <begin position="52"/>
        <end position="75"/>
    </location>
</feature>
<dbReference type="PANTHER" id="PTHR23502:SF188">
    <property type="entry name" value="MAJOR FACILITATOR SUPERFAMILY (MFS) PROFILE DOMAIN-CONTAINING PROTEIN"/>
    <property type="match status" value="1"/>
</dbReference>
<feature type="transmembrane region" description="Helical" evidence="5">
    <location>
        <begin position="149"/>
        <end position="166"/>
    </location>
</feature>
<dbReference type="GO" id="GO:0022857">
    <property type="term" value="F:transmembrane transporter activity"/>
    <property type="evidence" value="ECO:0007669"/>
    <property type="project" value="InterPro"/>
</dbReference>
<feature type="transmembrane region" description="Helical" evidence="5">
    <location>
        <begin position="212"/>
        <end position="229"/>
    </location>
</feature>
<comment type="caution">
    <text evidence="7">The sequence shown here is derived from an EMBL/GenBank/DDBJ whole genome shotgun (WGS) entry which is preliminary data.</text>
</comment>
<reference evidence="7" key="1">
    <citation type="journal article" date="2020" name="Stud. Mycol.">
        <title>101 Dothideomycetes genomes: a test case for predicting lifestyles and emergence of pathogens.</title>
        <authorList>
            <person name="Haridas S."/>
            <person name="Albert R."/>
            <person name="Binder M."/>
            <person name="Bloem J."/>
            <person name="Labutti K."/>
            <person name="Salamov A."/>
            <person name="Andreopoulos B."/>
            <person name="Baker S."/>
            <person name="Barry K."/>
            <person name="Bills G."/>
            <person name="Bluhm B."/>
            <person name="Cannon C."/>
            <person name="Castanera R."/>
            <person name="Culley D."/>
            <person name="Daum C."/>
            <person name="Ezra D."/>
            <person name="Gonzalez J."/>
            <person name="Henrissat B."/>
            <person name="Kuo A."/>
            <person name="Liang C."/>
            <person name="Lipzen A."/>
            <person name="Lutzoni F."/>
            <person name="Magnuson J."/>
            <person name="Mondo S."/>
            <person name="Nolan M."/>
            <person name="Ohm R."/>
            <person name="Pangilinan J."/>
            <person name="Park H.-J."/>
            <person name="Ramirez L."/>
            <person name="Alfaro M."/>
            <person name="Sun H."/>
            <person name="Tritt A."/>
            <person name="Yoshinaga Y."/>
            <person name="Zwiers L.-H."/>
            <person name="Turgeon B."/>
            <person name="Goodwin S."/>
            <person name="Spatafora J."/>
            <person name="Crous P."/>
            <person name="Grigoriev I."/>
        </authorList>
    </citation>
    <scope>NUCLEOTIDE SEQUENCE</scope>
    <source>
        <strain evidence="7">CBS 121410</strain>
    </source>
</reference>
<organism evidence="7 8">
    <name type="scientific">Saccharata proteae CBS 121410</name>
    <dbReference type="NCBI Taxonomy" id="1314787"/>
    <lineage>
        <taxon>Eukaryota</taxon>
        <taxon>Fungi</taxon>
        <taxon>Dikarya</taxon>
        <taxon>Ascomycota</taxon>
        <taxon>Pezizomycotina</taxon>
        <taxon>Dothideomycetes</taxon>
        <taxon>Dothideomycetes incertae sedis</taxon>
        <taxon>Botryosphaeriales</taxon>
        <taxon>Saccharataceae</taxon>
        <taxon>Saccharata</taxon>
    </lineage>
</organism>